<evidence type="ECO:0000313" key="18">
    <source>
        <dbReference type="EMBL" id="PFG17728.1"/>
    </source>
</evidence>
<dbReference type="SUPFAM" id="SSF55874">
    <property type="entry name" value="ATPase domain of HSP90 chaperone/DNA topoisomerase II/histidine kinase"/>
    <property type="match status" value="1"/>
</dbReference>
<feature type="domain" description="HAMP" evidence="17">
    <location>
        <begin position="173"/>
        <end position="228"/>
    </location>
</feature>
<keyword evidence="11 15" id="KW-1133">Transmembrane helix</keyword>
<dbReference type="EC" id="2.7.13.3" evidence="4"/>
<dbReference type="SMART" id="SM00387">
    <property type="entry name" value="HATPase_c"/>
    <property type="match status" value="1"/>
</dbReference>
<keyword evidence="12" id="KW-0902">Two-component regulatory system</keyword>
<dbReference type="InterPro" id="IPR003661">
    <property type="entry name" value="HisK_dim/P_dom"/>
</dbReference>
<proteinExistence type="predicted"/>
<dbReference type="PROSITE" id="PS50885">
    <property type="entry name" value="HAMP"/>
    <property type="match status" value="1"/>
</dbReference>
<evidence type="ECO:0000256" key="4">
    <source>
        <dbReference type="ARBA" id="ARBA00012438"/>
    </source>
</evidence>
<dbReference type="CDD" id="cd00075">
    <property type="entry name" value="HATPase"/>
    <property type="match status" value="1"/>
</dbReference>
<reference evidence="18 19" key="1">
    <citation type="submission" date="2017-10" db="EMBL/GenBank/DDBJ databases">
        <title>Sequencing the genomes of 1000 actinobacteria strains.</title>
        <authorList>
            <person name="Klenk H.-P."/>
        </authorList>
    </citation>
    <scope>NUCLEOTIDE SEQUENCE [LARGE SCALE GENOMIC DNA]</scope>
    <source>
        <strain evidence="18 19">DSM 15597</strain>
    </source>
</reference>
<evidence type="ECO:0000259" key="16">
    <source>
        <dbReference type="PROSITE" id="PS50109"/>
    </source>
</evidence>
<comment type="catalytic activity">
    <reaction evidence="1">
        <text>ATP + protein L-histidine = ADP + protein N-phospho-L-histidine.</text>
        <dbReference type="EC" id="2.7.13.3"/>
    </reaction>
</comment>
<dbReference type="FunFam" id="3.30.565.10:FF:000006">
    <property type="entry name" value="Sensor histidine kinase WalK"/>
    <property type="match status" value="1"/>
</dbReference>
<dbReference type="InterPro" id="IPR050351">
    <property type="entry name" value="BphY/WalK/GraS-like"/>
</dbReference>
<dbReference type="InterPro" id="IPR036890">
    <property type="entry name" value="HATPase_C_sf"/>
</dbReference>
<dbReference type="PRINTS" id="PR00344">
    <property type="entry name" value="BCTRLSENSOR"/>
</dbReference>
<dbReference type="Gene3D" id="3.30.565.10">
    <property type="entry name" value="Histidine kinase-like ATPase, C-terminal domain"/>
    <property type="match status" value="1"/>
</dbReference>
<sequence>MSLRRRLLWSASALLVLIAVAFAGVVLAQRAYLIGQLDDRLTSFTGNPKALIGIANRAELGTAVAGDLLSDSYVGVQRADGRLRTVLAPQSRPQLEPVLLGNETGAGPVTRLAAGDPGTRIRLVEVPLATRALVIGLPMDGIEAAVQRLIIALTITWLAVAGVAALVGFWLNRLGLAPIAELTRAADKVTASGGRELVQVTPGDPSTEAGRLAAAFNQMTATTASGQEQLRRFVADASHELRTPLTTLRGYSSLYAQGGLATDDQVADAMARINAEATRMGGIVDDLLELTTLGDGATLALRPVDLGALLGGLAADLRVREPDREVVAEGASAVLVRADPDRLSQALTALLANAVKYSADGTSITLTVQPTASAVRIWVVDQGVGIAAEELPRVFDRFYRVRRTSAARGSGLGLAIVAAIISAHQGRYGVESEPGVGSRFWIELPRA</sequence>
<comment type="subcellular location">
    <subcellularLocation>
        <location evidence="3">Cell membrane</location>
    </subcellularLocation>
</comment>
<dbReference type="SUPFAM" id="SSF47384">
    <property type="entry name" value="Homodimeric domain of signal transducing histidine kinase"/>
    <property type="match status" value="1"/>
</dbReference>
<dbReference type="EMBL" id="PDJC01000001">
    <property type="protein sequence ID" value="PFG17728.1"/>
    <property type="molecule type" value="Genomic_DNA"/>
</dbReference>
<feature type="transmembrane region" description="Helical" evidence="15">
    <location>
        <begin position="149"/>
        <end position="171"/>
    </location>
</feature>
<dbReference type="GO" id="GO:0005524">
    <property type="term" value="F:ATP binding"/>
    <property type="evidence" value="ECO:0007669"/>
    <property type="project" value="UniProtKB-KW"/>
</dbReference>
<dbReference type="Pfam" id="PF00672">
    <property type="entry name" value="HAMP"/>
    <property type="match status" value="1"/>
</dbReference>
<keyword evidence="6" id="KW-0808">Transferase</keyword>
<evidence type="ECO:0000256" key="5">
    <source>
        <dbReference type="ARBA" id="ARBA00022553"/>
    </source>
</evidence>
<evidence type="ECO:0000256" key="12">
    <source>
        <dbReference type="ARBA" id="ARBA00023012"/>
    </source>
</evidence>
<dbReference type="Gene3D" id="1.10.287.130">
    <property type="match status" value="1"/>
</dbReference>
<dbReference type="GO" id="GO:0005886">
    <property type="term" value="C:plasma membrane"/>
    <property type="evidence" value="ECO:0007669"/>
    <property type="project" value="UniProtKB-SubCell"/>
</dbReference>
<dbReference type="SMART" id="SM00304">
    <property type="entry name" value="HAMP"/>
    <property type="match status" value="1"/>
</dbReference>
<keyword evidence="7 15" id="KW-0812">Transmembrane</keyword>
<dbReference type="GO" id="GO:0000155">
    <property type="term" value="F:phosphorelay sensor kinase activity"/>
    <property type="evidence" value="ECO:0007669"/>
    <property type="project" value="InterPro"/>
</dbReference>
<keyword evidence="5" id="KW-0597">Phosphoprotein</keyword>
<keyword evidence="8" id="KW-0547">Nucleotide-binding</keyword>
<keyword evidence="10" id="KW-0067">ATP-binding</keyword>
<dbReference type="InterPro" id="IPR003594">
    <property type="entry name" value="HATPase_dom"/>
</dbReference>
<dbReference type="InterPro" id="IPR004358">
    <property type="entry name" value="Sig_transdc_His_kin-like_C"/>
</dbReference>
<evidence type="ECO:0000256" key="3">
    <source>
        <dbReference type="ARBA" id="ARBA00004236"/>
    </source>
</evidence>
<protein>
    <recommendedName>
        <fullName evidence="14">Sensor-like histidine kinase SenX3</fullName>
        <ecNumber evidence="4">2.7.13.3</ecNumber>
    </recommendedName>
</protein>
<evidence type="ECO:0000256" key="14">
    <source>
        <dbReference type="ARBA" id="ARBA00039401"/>
    </source>
</evidence>
<dbReference type="GO" id="GO:0005509">
    <property type="term" value="F:calcium ion binding"/>
    <property type="evidence" value="ECO:0007669"/>
    <property type="project" value="UniProtKB-ARBA"/>
</dbReference>
<organism evidence="18 19">
    <name type="scientific">Propionicimonas paludicola</name>
    <dbReference type="NCBI Taxonomy" id="185243"/>
    <lineage>
        <taxon>Bacteria</taxon>
        <taxon>Bacillati</taxon>
        <taxon>Actinomycetota</taxon>
        <taxon>Actinomycetes</taxon>
        <taxon>Propionibacteriales</taxon>
        <taxon>Nocardioidaceae</taxon>
        <taxon>Propionicimonas</taxon>
    </lineage>
</organism>
<gene>
    <name evidence="18" type="ORF">ATK74_2301</name>
</gene>
<dbReference type="Gene3D" id="6.10.340.10">
    <property type="match status" value="1"/>
</dbReference>
<dbReference type="SMART" id="SM00388">
    <property type="entry name" value="HisKA"/>
    <property type="match status" value="1"/>
</dbReference>
<dbReference type="InterPro" id="IPR005467">
    <property type="entry name" value="His_kinase_dom"/>
</dbReference>
<comment type="caution">
    <text evidence="18">The sequence shown here is derived from an EMBL/GenBank/DDBJ whole genome shotgun (WGS) entry which is preliminary data.</text>
</comment>
<dbReference type="RefSeq" id="WP_098461131.1">
    <property type="nucleotide sequence ID" value="NZ_PDJC01000001.1"/>
</dbReference>
<dbReference type="CDD" id="cd06225">
    <property type="entry name" value="HAMP"/>
    <property type="match status" value="1"/>
</dbReference>
<dbReference type="OrthoDB" id="9786919at2"/>
<dbReference type="Pfam" id="PF02518">
    <property type="entry name" value="HATPase_c"/>
    <property type="match status" value="1"/>
</dbReference>
<evidence type="ECO:0000256" key="1">
    <source>
        <dbReference type="ARBA" id="ARBA00000085"/>
    </source>
</evidence>
<keyword evidence="9 18" id="KW-0418">Kinase</keyword>
<evidence type="ECO:0000313" key="19">
    <source>
        <dbReference type="Proteomes" id="UP000226079"/>
    </source>
</evidence>
<evidence type="ECO:0000256" key="11">
    <source>
        <dbReference type="ARBA" id="ARBA00022989"/>
    </source>
</evidence>
<dbReference type="Proteomes" id="UP000226079">
    <property type="component" value="Unassembled WGS sequence"/>
</dbReference>
<evidence type="ECO:0000256" key="7">
    <source>
        <dbReference type="ARBA" id="ARBA00022692"/>
    </source>
</evidence>
<dbReference type="GO" id="GO:0007234">
    <property type="term" value="P:osmosensory signaling via phosphorelay pathway"/>
    <property type="evidence" value="ECO:0007669"/>
    <property type="project" value="TreeGrafter"/>
</dbReference>
<keyword evidence="13 15" id="KW-0472">Membrane</keyword>
<evidence type="ECO:0000259" key="17">
    <source>
        <dbReference type="PROSITE" id="PS50885"/>
    </source>
</evidence>
<evidence type="ECO:0000256" key="10">
    <source>
        <dbReference type="ARBA" id="ARBA00022840"/>
    </source>
</evidence>
<evidence type="ECO:0000256" key="9">
    <source>
        <dbReference type="ARBA" id="ARBA00022777"/>
    </source>
</evidence>
<dbReference type="PROSITE" id="PS50109">
    <property type="entry name" value="HIS_KIN"/>
    <property type="match status" value="1"/>
</dbReference>
<dbReference type="GO" id="GO:0000156">
    <property type="term" value="F:phosphorelay response regulator activity"/>
    <property type="evidence" value="ECO:0007669"/>
    <property type="project" value="TreeGrafter"/>
</dbReference>
<dbReference type="FunFam" id="1.10.287.130:FF:000001">
    <property type="entry name" value="Two-component sensor histidine kinase"/>
    <property type="match status" value="1"/>
</dbReference>
<dbReference type="PANTHER" id="PTHR42878:SF7">
    <property type="entry name" value="SENSOR HISTIDINE KINASE GLRK"/>
    <property type="match status" value="1"/>
</dbReference>
<dbReference type="InterPro" id="IPR036097">
    <property type="entry name" value="HisK_dim/P_sf"/>
</dbReference>
<evidence type="ECO:0000256" key="8">
    <source>
        <dbReference type="ARBA" id="ARBA00022741"/>
    </source>
</evidence>
<evidence type="ECO:0000256" key="13">
    <source>
        <dbReference type="ARBA" id="ARBA00023136"/>
    </source>
</evidence>
<feature type="domain" description="Histidine kinase" evidence="16">
    <location>
        <begin position="236"/>
        <end position="447"/>
    </location>
</feature>
<accession>A0A2A9CTN3</accession>
<evidence type="ECO:0000256" key="2">
    <source>
        <dbReference type="ARBA" id="ARBA00001968"/>
    </source>
</evidence>
<dbReference type="PANTHER" id="PTHR42878">
    <property type="entry name" value="TWO-COMPONENT HISTIDINE KINASE"/>
    <property type="match status" value="1"/>
</dbReference>
<dbReference type="Pfam" id="PF00512">
    <property type="entry name" value="HisKA"/>
    <property type="match status" value="1"/>
</dbReference>
<dbReference type="InterPro" id="IPR003660">
    <property type="entry name" value="HAMP_dom"/>
</dbReference>
<dbReference type="GO" id="GO:0030295">
    <property type="term" value="F:protein kinase activator activity"/>
    <property type="evidence" value="ECO:0007669"/>
    <property type="project" value="TreeGrafter"/>
</dbReference>
<dbReference type="AlphaFoldDB" id="A0A2A9CTN3"/>
<keyword evidence="19" id="KW-1185">Reference proteome</keyword>
<dbReference type="CDD" id="cd00082">
    <property type="entry name" value="HisKA"/>
    <property type="match status" value="1"/>
</dbReference>
<comment type="cofactor">
    <cofactor evidence="2">
        <name>a divalent metal cation</name>
        <dbReference type="ChEBI" id="CHEBI:60240"/>
    </cofactor>
</comment>
<evidence type="ECO:0000256" key="15">
    <source>
        <dbReference type="SAM" id="Phobius"/>
    </source>
</evidence>
<name>A0A2A9CTN3_9ACTN</name>
<evidence type="ECO:0000256" key="6">
    <source>
        <dbReference type="ARBA" id="ARBA00022679"/>
    </source>
</evidence>